<evidence type="ECO:0000313" key="1">
    <source>
        <dbReference type="EMBL" id="MFC5271608.1"/>
    </source>
</evidence>
<dbReference type="EMBL" id="JBHSKT010000008">
    <property type="protein sequence ID" value="MFC5271608.1"/>
    <property type="molecule type" value="Genomic_DNA"/>
</dbReference>
<protein>
    <submittedName>
        <fullName evidence="1">Uncharacterized protein</fullName>
    </submittedName>
</protein>
<accession>A0ABW0EEB7</accession>
<keyword evidence="2" id="KW-1185">Reference proteome</keyword>
<reference evidence="2" key="1">
    <citation type="journal article" date="2019" name="Int. J. Syst. Evol. Microbiol.">
        <title>The Global Catalogue of Microorganisms (GCM) 10K type strain sequencing project: providing services to taxonomists for standard genome sequencing and annotation.</title>
        <authorList>
            <consortium name="The Broad Institute Genomics Platform"/>
            <consortium name="The Broad Institute Genome Sequencing Center for Infectious Disease"/>
            <person name="Wu L."/>
            <person name="Ma J."/>
        </authorList>
    </citation>
    <scope>NUCLEOTIDE SEQUENCE [LARGE SCALE GENOMIC DNA]</scope>
    <source>
        <strain evidence="2">KACC 12602</strain>
    </source>
</reference>
<comment type="caution">
    <text evidence="1">The sequence shown here is derived from an EMBL/GenBank/DDBJ whole genome shotgun (WGS) entry which is preliminary data.</text>
</comment>
<dbReference type="RefSeq" id="WP_378017970.1">
    <property type="nucleotide sequence ID" value="NZ_JBHSKT010000008.1"/>
</dbReference>
<name>A0ABW0EEB7_9BACT</name>
<gene>
    <name evidence="1" type="ORF">ACFPIB_13375</name>
</gene>
<proteinExistence type="predicted"/>
<evidence type="ECO:0000313" key="2">
    <source>
        <dbReference type="Proteomes" id="UP001596161"/>
    </source>
</evidence>
<organism evidence="1 2">
    <name type="scientific">Adhaeribacter terreus</name>
    <dbReference type="NCBI Taxonomy" id="529703"/>
    <lineage>
        <taxon>Bacteria</taxon>
        <taxon>Pseudomonadati</taxon>
        <taxon>Bacteroidota</taxon>
        <taxon>Cytophagia</taxon>
        <taxon>Cytophagales</taxon>
        <taxon>Hymenobacteraceae</taxon>
        <taxon>Adhaeribacter</taxon>
    </lineage>
</organism>
<dbReference type="Proteomes" id="UP001596161">
    <property type="component" value="Unassembled WGS sequence"/>
</dbReference>
<sequence length="143" mass="16373">MKPKFNMEELRRENVYNVPENYFDKLPNRIMQRVTASPTETSEVLGWLSKPVRLALAGSGFAAVFATVFMLNMNQNETMQGDLLAQVPETEIVNYLLASEQMDRSDLAVLNAADQDFTHEFIAANTTEIRQELEEMPLDETYY</sequence>